<proteinExistence type="predicted"/>
<gene>
    <name evidence="1" type="ORF">SAMN05421640_3745</name>
</gene>
<reference evidence="1 2" key="1">
    <citation type="submission" date="2017-06" db="EMBL/GenBank/DDBJ databases">
        <authorList>
            <person name="Kim H.J."/>
            <person name="Triplett B.A."/>
        </authorList>
    </citation>
    <scope>NUCLEOTIDE SEQUENCE [LARGE SCALE GENOMIC DNA]</scope>
    <source>
        <strain evidence="1 2">DSM 19307</strain>
    </source>
</reference>
<dbReference type="InterPro" id="IPR053825">
    <property type="entry name" value="DUF7009"/>
</dbReference>
<dbReference type="AlphaFoldDB" id="A0A239M9N9"/>
<accession>A0A239M9N9</accession>
<dbReference type="Proteomes" id="UP000198393">
    <property type="component" value="Unassembled WGS sequence"/>
</dbReference>
<protein>
    <submittedName>
        <fullName evidence="1">Uncharacterized protein</fullName>
    </submittedName>
</protein>
<dbReference type="EMBL" id="FZPD01000008">
    <property type="protein sequence ID" value="SNT39476.1"/>
    <property type="molecule type" value="Genomic_DNA"/>
</dbReference>
<evidence type="ECO:0000313" key="1">
    <source>
        <dbReference type="EMBL" id="SNT39476.1"/>
    </source>
</evidence>
<keyword evidence="2" id="KW-1185">Reference proteome</keyword>
<dbReference type="Pfam" id="PF22668">
    <property type="entry name" value="DUF7009"/>
    <property type="match status" value="1"/>
</dbReference>
<organism evidence="1 2">
    <name type="scientific">Ekhidna lutea</name>
    <dbReference type="NCBI Taxonomy" id="447679"/>
    <lineage>
        <taxon>Bacteria</taxon>
        <taxon>Pseudomonadati</taxon>
        <taxon>Bacteroidota</taxon>
        <taxon>Cytophagia</taxon>
        <taxon>Cytophagales</taxon>
        <taxon>Reichenbachiellaceae</taxon>
        <taxon>Ekhidna</taxon>
    </lineage>
</organism>
<sequence length="102" mass="11702">MKLRINHSSIRIRIGKQDVQELKEHGSVRNELLFPGREKLVYQLEIGESFHASLDTNCLIVTIPKDESDAWLNAEKLAIETKLGRNEGDELILLIEKDLHDL</sequence>
<name>A0A239M9N9_EKHLU</name>
<evidence type="ECO:0000313" key="2">
    <source>
        <dbReference type="Proteomes" id="UP000198393"/>
    </source>
</evidence>
<dbReference type="RefSeq" id="WP_089358409.1">
    <property type="nucleotide sequence ID" value="NZ_FZPD01000008.1"/>
</dbReference>
<dbReference type="OrthoDB" id="7060517at2"/>